<dbReference type="CDD" id="cd00200">
    <property type="entry name" value="WD40"/>
    <property type="match status" value="1"/>
</dbReference>
<keyword evidence="5" id="KW-0175">Coiled coil</keyword>
<dbReference type="SMART" id="SM00503">
    <property type="entry name" value="SynN"/>
    <property type="match status" value="1"/>
</dbReference>
<dbReference type="PROSITE" id="PS00678">
    <property type="entry name" value="WD_REPEATS_1"/>
    <property type="match status" value="1"/>
</dbReference>
<feature type="repeat" description="WD" evidence="4">
    <location>
        <begin position="360"/>
        <end position="401"/>
    </location>
</feature>
<dbReference type="InterPro" id="IPR006011">
    <property type="entry name" value="Syntaxin_N"/>
</dbReference>
<reference evidence="9" key="1">
    <citation type="submission" date="2021-07" db="EMBL/GenBank/DDBJ databases">
        <title>Draft genome of Mortierella alpina, strain LL118, isolated from an aspen leaf litter sample.</title>
        <authorList>
            <person name="Yang S."/>
            <person name="Vinatzer B.A."/>
        </authorList>
    </citation>
    <scope>NUCLEOTIDE SEQUENCE</scope>
    <source>
        <strain evidence="9">LL118</strain>
    </source>
</reference>
<dbReference type="SUPFAM" id="SSF47661">
    <property type="entry name" value="t-snare proteins"/>
    <property type="match status" value="1"/>
</dbReference>
<dbReference type="Pfam" id="PF05739">
    <property type="entry name" value="SNARE"/>
    <property type="match status" value="1"/>
</dbReference>
<dbReference type="Pfam" id="PF00400">
    <property type="entry name" value="WD40"/>
    <property type="match status" value="4"/>
</dbReference>
<dbReference type="InterPro" id="IPR019775">
    <property type="entry name" value="WD40_repeat_CS"/>
</dbReference>
<dbReference type="GO" id="GO:0016020">
    <property type="term" value="C:membrane"/>
    <property type="evidence" value="ECO:0007669"/>
    <property type="project" value="InterPro"/>
</dbReference>
<keyword evidence="7" id="KW-0472">Membrane</keyword>
<dbReference type="PROSITE" id="PS50082">
    <property type="entry name" value="WD_REPEATS_2"/>
    <property type="match status" value="2"/>
</dbReference>
<dbReference type="PANTHER" id="PTHR19868">
    <property type="entry name" value="RECEPTOR FOR ACTIVATED PROTEIN KINASE C RACK1"/>
    <property type="match status" value="1"/>
</dbReference>
<dbReference type="EMBL" id="JAIFTL010000121">
    <property type="protein sequence ID" value="KAG9322980.1"/>
    <property type="molecule type" value="Genomic_DNA"/>
</dbReference>
<evidence type="ECO:0000313" key="9">
    <source>
        <dbReference type="EMBL" id="KAG9322980.1"/>
    </source>
</evidence>
<feature type="repeat" description="WD" evidence="4">
    <location>
        <begin position="462"/>
        <end position="488"/>
    </location>
</feature>
<keyword evidence="7" id="KW-1133">Transmembrane helix</keyword>
<dbReference type="PROSITE" id="PS50192">
    <property type="entry name" value="T_SNARE"/>
    <property type="match status" value="1"/>
</dbReference>
<accession>A0A9P8A547</accession>
<dbReference type="AlphaFoldDB" id="A0A9P8A547"/>
<feature type="coiled-coil region" evidence="5">
    <location>
        <begin position="208"/>
        <end position="235"/>
    </location>
</feature>
<proteinExistence type="inferred from homology"/>
<keyword evidence="2 4" id="KW-0853">WD repeat</keyword>
<evidence type="ECO:0000256" key="2">
    <source>
        <dbReference type="ARBA" id="ARBA00022574"/>
    </source>
</evidence>
<dbReference type="SMART" id="SM00320">
    <property type="entry name" value="WD40"/>
    <property type="match status" value="4"/>
</dbReference>
<dbReference type="Gene3D" id="1.20.58.70">
    <property type="match status" value="1"/>
</dbReference>
<dbReference type="Proteomes" id="UP000717515">
    <property type="component" value="Unassembled WGS sequence"/>
</dbReference>
<protein>
    <recommendedName>
        <fullName evidence="8">t-SNARE coiled-coil homology domain-containing protein</fullName>
    </recommendedName>
</protein>
<dbReference type="FunFam" id="2.130.10.10:FF:000615">
    <property type="entry name" value="Receptor for activated C kinase 1"/>
    <property type="match status" value="1"/>
</dbReference>
<dbReference type="GO" id="GO:0043022">
    <property type="term" value="F:ribosome binding"/>
    <property type="evidence" value="ECO:0007669"/>
    <property type="project" value="InterPro"/>
</dbReference>
<evidence type="ECO:0000256" key="7">
    <source>
        <dbReference type="SAM" id="Phobius"/>
    </source>
</evidence>
<evidence type="ECO:0000313" key="10">
    <source>
        <dbReference type="Proteomes" id="UP000717515"/>
    </source>
</evidence>
<organism evidence="9 10">
    <name type="scientific">Mortierella alpina</name>
    <name type="common">Oleaginous fungus</name>
    <name type="synonym">Mortierella renispora</name>
    <dbReference type="NCBI Taxonomy" id="64518"/>
    <lineage>
        <taxon>Eukaryota</taxon>
        <taxon>Fungi</taxon>
        <taxon>Fungi incertae sedis</taxon>
        <taxon>Mucoromycota</taxon>
        <taxon>Mortierellomycotina</taxon>
        <taxon>Mortierellomycetes</taxon>
        <taxon>Mortierellales</taxon>
        <taxon>Mortierellaceae</taxon>
        <taxon>Mortierella</taxon>
    </lineage>
</organism>
<keyword evidence="3" id="KW-0677">Repeat</keyword>
<dbReference type="InterPro" id="IPR010989">
    <property type="entry name" value="SNARE"/>
</dbReference>
<dbReference type="InterPro" id="IPR000727">
    <property type="entry name" value="T_SNARE_dom"/>
</dbReference>
<comment type="caution">
    <text evidence="9">The sequence shown here is derived from an EMBL/GenBank/DDBJ whole genome shotgun (WGS) entry which is preliminary data.</text>
</comment>
<evidence type="ECO:0000256" key="5">
    <source>
        <dbReference type="SAM" id="Coils"/>
    </source>
</evidence>
<dbReference type="SUPFAM" id="SSF50978">
    <property type="entry name" value="WD40 repeat-like"/>
    <property type="match status" value="1"/>
</dbReference>
<feature type="transmembrane region" description="Helical" evidence="7">
    <location>
        <begin position="279"/>
        <end position="301"/>
    </location>
</feature>
<evidence type="ECO:0000256" key="1">
    <source>
        <dbReference type="ARBA" id="ARBA00007253"/>
    </source>
</evidence>
<dbReference type="InterPro" id="IPR001680">
    <property type="entry name" value="WD40_rpt"/>
</dbReference>
<evidence type="ECO:0000256" key="4">
    <source>
        <dbReference type="PROSITE-ProRule" id="PRU00221"/>
    </source>
</evidence>
<dbReference type="InterPro" id="IPR015943">
    <property type="entry name" value="WD40/YVTN_repeat-like_dom_sf"/>
</dbReference>
<feature type="domain" description="T-SNARE coiled-coil homology" evidence="8">
    <location>
        <begin position="205"/>
        <end position="267"/>
    </location>
</feature>
<evidence type="ECO:0000256" key="6">
    <source>
        <dbReference type="SAM" id="MobiDB-lite"/>
    </source>
</evidence>
<comment type="similarity">
    <text evidence="1">Belongs to the WD repeat G protein beta family. Ribosomal protein RACK1 subfamily.</text>
</comment>
<sequence>MSRDRLNDFNTGSTAGPYPASNVYNNAGHSQTPVELAPLRGDSLSQFFQEACTEVISSKIQQFQANITEIDQLFTKNVSRPADAEGAKQLEDKTRSTNSLSTEIYDRLRALTESNRRVHTKEEYDRRKLRTSTLSKQFKDAVSRFQGMQYQNGQKSKDNVARQYRIANPNATEEDIRTLVDQDQGGAFSQQLLQQARGQQAMAALNSVQNRQRELHSLQESVVELAELYKQLEHLISDQDVQFQEIEASVFRAGNDIEKADSLVGLALKDGKSARQKKWIALGIVVLIIIIILIIGAAQGWTSSLTILLPLTLLALGHRDWVTAIATTAESPDMILTSSRGWDKVVKVWELTKCKLRSNHLGHTGYINTVTISPDGSLCASGGRDGITMLWDLNEGKHLYSLEGKGDDIIHSLVFSPNRYWLCAATSTCIKIWDLESKSVVDELKPEFSNVGKKSNPPYAVSLAWSADGQTLFAGYTDSITRVWTVGF</sequence>
<dbReference type="Pfam" id="PF00804">
    <property type="entry name" value="Syntaxin"/>
    <property type="match status" value="1"/>
</dbReference>
<gene>
    <name evidence="9" type="ORF">KVV02_007260</name>
</gene>
<dbReference type="InterPro" id="IPR045223">
    <property type="entry name" value="RACK1-like"/>
</dbReference>
<keyword evidence="7" id="KW-0812">Transmembrane</keyword>
<dbReference type="InterPro" id="IPR036322">
    <property type="entry name" value="WD40_repeat_dom_sf"/>
</dbReference>
<dbReference type="PROSITE" id="PS50294">
    <property type="entry name" value="WD_REPEATS_REGION"/>
    <property type="match status" value="1"/>
</dbReference>
<dbReference type="GO" id="GO:0016192">
    <property type="term" value="P:vesicle-mediated transport"/>
    <property type="evidence" value="ECO:0007669"/>
    <property type="project" value="InterPro"/>
</dbReference>
<evidence type="ECO:0000259" key="8">
    <source>
        <dbReference type="PROSITE" id="PS50192"/>
    </source>
</evidence>
<feature type="region of interest" description="Disordered" evidence="6">
    <location>
        <begin position="1"/>
        <end position="20"/>
    </location>
</feature>
<dbReference type="Gene3D" id="2.130.10.10">
    <property type="entry name" value="YVTN repeat-like/Quinoprotein amine dehydrogenase"/>
    <property type="match status" value="1"/>
</dbReference>
<name>A0A9P8A547_MORAP</name>
<evidence type="ECO:0000256" key="3">
    <source>
        <dbReference type="ARBA" id="ARBA00022737"/>
    </source>
</evidence>
<dbReference type="GO" id="GO:0045182">
    <property type="term" value="F:translation regulator activity"/>
    <property type="evidence" value="ECO:0007669"/>
    <property type="project" value="InterPro"/>
</dbReference>